<name>X1P7L2_9ZZZZ</name>
<reference evidence="1" key="1">
    <citation type="journal article" date="2014" name="Front. Microbiol.">
        <title>High frequency of phylogenetically diverse reductive dehalogenase-homologous genes in deep subseafloor sedimentary metagenomes.</title>
        <authorList>
            <person name="Kawai M."/>
            <person name="Futagami T."/>
            <person name="Toyoda A."/>
            <person name="Takaki Y."/>
            <person name="Nishi S."/>
            <person name="Hori S."/>
            <person name="Arai W."/>
            <person name="Tsubouchi T."/>
            <person name="Morono Y."/>
            <person name="Uchiyama I."/>
            <person name="Ito T."/>
            <person name="Fujiyama A."/>
            <person name="Inagaki F."/>
            <person name="Takami H."/>
        </authorList>
    </citation>
    <scope>NUCLEOTIDE SEQUENCE</scope>
    <source>
        <strain evidence="1">Expedition CK06-06</strain>
    </source>
</reference>
<evidence type="ECO:0000313" key="1">
    <source>
        <dbReference type="EMBL" id="GAI51853.1"/>
    </source>
</evidence>
<sequence length="49" mass="5478">METRIAELENILKNVESIKPPPKEKQNIIDLGATVLAEIDGEIDEFTIV</sequence>
<organism evidence="1">
    <name type="scientific">marine sediment metagenome</name>
    <dbReference type="NCBI Taxonomy" id="412755"/>
    <lineage>
        <taxon>unclassified sequences</taxon>
        <taxon>metagenomes</taxon>
        <taxon>ecological metagenomes</taxon>
    </lineage>
</organism>
<comment type="caution">
    <text evidence="1">The sequence shown here is derived from an EMBL/GenBank/DDBJ whole genome shotgun (WGS) entry which is preliminary data.</text>
</comment>
<dbReference type="AlphaFoldDB" id="X1P7L2"/>
<gene>
    <name evidence="1" type="ORF">S06H3_59761</name>
</gene>
<proteinExistence type="predicted"/>
<feature type="non-terminal residue" evidence="1">
    <location>
        <position position="49"/>
    </location>
</feature>
<accession>X1P7L2</accession>
<protein>
    <submittedName>
        <fullName evidence="1">Uncharacterized protein</fullName>
    </submittedName>
</protein>
<dbReference type="EMBL" id="BARV01038879">
    <property type="protein sequence ID" value="GAI51853.1"/>
    <property type="molecule type" value="Genomic_DNA"/>
</dbReference>